<comment type="caution">
    <text evidence="1">The sequence shown here is derived from an EMBL/GenBank/DDBJ whole genome shotgun (WGS) entry which is preliminary data.</text>
</comment>
<protein>
    <submittedName>
        <fullName evidence="1">Uncharacterized protein</fullName>
    </submittedName>
</protein>
<sequence>MALGGRGMPQGSVLSPYLFNVAMIGLPEKLKEIGQNHSIYADDITLCVTGGSDGFTQDTLQEAIRTVEECVMPRGLACSPQKSKLLLLKPVRSRQLPSDIELHSQGNRIPTVKSIRVLGLKG</sequence>
<gene>
    <name evidence="1" type="ORF">HPB47_005592</name>
</gene>
<dbReference type="Proteomes" id="UP000805193">
    <property type="component" value="Unassembled WGS sequence"/>
</dbReference>
<evidence type="ECO:0000313" key="2">
    <source>
        <dbReference type="Proteomes" id="UP000805193"/>
    </source>
</evidence>
<name>A0AC60PCH6_IXOPE</name>
<accession>A0AC60PCH6</accession>
<reference evidence="1 2" key="1">
    <citation type="journal article" date="2020" name="Cell">
        <title>Large-Scale Comparative Analyses of Tick Genomes Elucidate Their Genetic Diversity and Vector Capacities.</title>
        <authorList>
            <consortium name="Tick Genome and Microbiome Consortium (TIGMIC)"/>
            <person name="Jia N."/>
            <person name="Wang J."/>
            <person name="Shi W."/>
            <person name="Du L."/>
            <person name="Sun Y."/>
            <person name="Zhan W."/>
            <person name="Jiang J.F."/>
            <person name="Wang Q."/>
            <person name="Zhang B."/>
            <person name="Ji P."/>
            <person name="Bell-Sakyi L."/>
            <person name="Cui X.M."/>
            <person name="Yuan T.T."/>
            <person name="Jiang B.G."/>
            <person name="Yang W.F."/>
            <person name="Lam T.T."/>
            <person name="Chang Q.C."/>
            <person name="Ding S.J."/>
            <person name="Wang X.J."/>
            <person name="Zhu J.G."/>
            <person name="Ruan X.D."/>
            <person name="Zhao L."/>
            <person name="Wei J.T."/>
            <person name="Ye R.Z."/>
            <person name="Que T.C."/>
            <person name="Du C.H."/>
            <person name="Zhou Y.H."/>
            <person name="Cheng J.X."/>
            <person name="Dai P.F."/>
            <person name="Guo W.B."/>
            <person name="Han X.H."/>
            <person name="Huang E.J."/>
            <person name="Li L.F."/>
            <person name="Wei W."/>
            <person name="Gao Y.C."/>
            <person name="Liu J.Z."/>
            <person name="Shao H.Z."/>
            <person name="Wang X."/>
            <person name="Wang C.C."/>
            <person name="Yang T.C."/>
            <person name="Huo Q.B."/>
            <person name="Li W."/>
            <person name="Chen H.Y."/>
            <person name="Chen S.E."/>
            <person name="Zhou L.G."/>
            <person name="Ni X.B."/>
            <person name="Tian J.H."/>
            <person name="Sheng Y."/>
            <person name="Liu T."/>
            <person name="Pan Y.S."/>
            <person name="Xia L.Y."/>
            <person name="Li J."/>
            <person name="Zhao F."/>
            <person name="Cao W.C."/>
        </authorList>
    </citation>
    <scope>NUCLEOTIDE SEQUENCE [LARGE SCALE GENOMIC DNA]</scope>
    <source>
        <strain evidence="1">Iper-2018</strain>
    </source>
</reference>
<organism evidence="1 2">
    <name type="scientific">Ixodes persulcatus</name>
    <name type="common">Taiga tick</name>
    <dbReference type="NCBI Taxonomy" id="34615"/>
    <lineage>
        <taxon>Eukaryota</taxon>
        <taxon>Metazoa</taxon>
        <taxon>Ecdysozoa</taxon>
        <taxon>Arthropoda</taxon>
        <taxon>Chelicerata</taxon>
        <taxon>Arachnida</taxon>
        <taxon>Acari</taxon>
        <taxon>Parasitiformes</taxon>
        <taxon>Ixodida</taxon>
        <taxon>Ixodoidea</taxon>
        <taxon>Ixodidae</taxon>
        <taxon>Ixodinae</taxon>
        <taxon>Ixodes</taxon>
    </lineage>
</organism>
<dbReference type="EMBL" id="JABSTQ010010841">
    <property type="protein sequence ID" value="KAG0417440.1"/>
    <property type="molecule type" value="Genomic_DNA"/>
</dbReference>
<keyword evidence="2" id="KW-1185">Reference proteome</keyword>
<evidence type="ECO:0000313" key="1">
    <source>
        <dbReference type="EMBL" id="KAG0417440.1"/>
    </source>
</evidence>
<proteinExistence type="predicted"/>